<dbReference type="PROSITE" id="PS51257">
    <property type="entry name" value="PROKAR_LIPOPROTEIN"/>
    <property type="match status" value="1"/>
</dbReference>
<feature type="signal peptide" evidence="4">
    <location>
        <begin position="1"/>
        <end position="20"/>
    </location>
</feature>
<evidence type="ECO:0000313" key="5">
    <source>
        <dbReference type="EMBL" id="NBI78494.1"/>
    </source>
</evidence>
<dbReference type="InterPro" id="IPR042000">
    <property type="entry name" value="Sortase_D_2"/>
</dbReference>
<evidence type="ECO:0000256" key="2">
    <source>
        <dbReference type="PIRSR" id="PIRSR605754-1"/>
    </source>
</evidence>
<evidence type="ECO:0000256" key="4">
    <source>
        <dbReference type="SAM" id="SignalP"/>
    </source>
</evidence>
<dbReference type="InterPro" id="IPR023365">
    <property type="entry name" value="Sortase_dom-sf"/>
</dbReference>
<reference evidence="5 6" key="1">
    <citation type="submission" date="2018-08" db="EMBL/GenBank/DDBJ databases">
        <title>Murine metabolic-syndrome-specific gut microbial biobank.</title>
        <authorList>
            <person name="Liu C."/>
        </authorList>
    </citation>
    <scope>NUCLEOTIDE SEQUENCE [LARGE SCALE GENOMIC DNA]</scope>
    <source>
        <strain evidence="5 6">X69</strain>
    </source>
</reference>
<feature type="active site" description="Acyl-thioester intermediate" evidence="2">
    <location>
        <position position="220"/>
    </location>
</feature>
<dbReference type="NCBIfam" id="TIGR01076">
    <property type="entry name" value="sortase_fam"/>
    <property type="match status" value="1"/>
</dbReference>
<dbReference type="GO" id="GO:0016787">
    <property type="term" value="F:hydrolase activity"/>
    <property type="evidence" value="ECO:0007669"/>
    <property type="project" value="UniProtKB-KW"/>
</dbReference>
<dbReference type="AlphaFoldDB" id="A0A845RFD5"/>
<dbReference type="RefSeq" id="WP_160209343.1">
    <property type="nucleotide sequence ID" value="NZ_QXWZ01000008.1"/>
</dbReference>
<dbReference type="SUPFAM" id="SSF63817">
    <property type="entry name" value="Sortase"/>
    <property type="match status" value="1"/>
</dbReference>
<accession>A0A845RFD5</accession>
<dbReference type="InterPro" id="IPR005754">
    <property type="entry name" value="Sortase"/>
</dbReference>
<dbReference type="OrthoDB" id="1846486at2"/>
<organism evidence="5 6">
    <name type="scientific">Anaerotruncus colihominis</name>
    <dbReference type="NCBI Taxonomy" id="169435"/>
    <lineage>
        <taxon>Bacteria</taxon>
        <taxon>Bacillati</taxon>
        <taxon>Bacillota</taxon>
        <taxon>Clostridia</taxon>
        <taxon>Eubacteriales</taxon>
        <taxon>Oscillospiraceae</taxon>
        <taxon>Anaerotruncus</taxon>
    </lineage>
</organism>
<dbReference type="Pfam" id="PF04203">
    <property type="entry name" value="Sortase"/>
    <property type="match status" value="1"/>
</dbReference>
<gene>
    <name evidence="5" type="ORF">D3Z39_06375</name>
</gene>
<sequence>MKRFSVFFLAALLMATFAACGEKETDPAQLSTPQYEASSGSLPEFSPKEGGVHTAEDGVLVVGPEGQEMTVSTEQDKPATPDTVWEQDAVATYNAFTLPEKAMLDEENGSIGILSIPALGLSVNVYEAEDEMEAMSRGVAHFKSTSAYDGNVGLSAHNVNFDGTDGYFKDLYTLKTGDTVSYKTALGEREYEVSLVKTISETDWSYLSRTTENRLTMVTCISGKPTRRLLVQAVQK</sequence>
<evidence type="ECO:0000256" key="1">
    <source>
        <dbReference type="ARBA" id="ARBA00022801"/>
    </source>
</evidence>
<dbReference type="Gene3D" id="2.40.260.10">
    <property type="entry name" value="Sortase"/>
    <property type="match status" value="1"/>
</dbReference>
<name>A0A845RFD5_9FIRM</name>
<feature type="compositionally biased region" description="Polar residues" evidence="3">
    <location>
        <begin position="28"/>
        <end position="41"/>
    </location>
</feature>
<protein>
    <submittedName>
        <fullName evidence="5">Class D sortase</fullName>
    </submittedName>
</protein>
<keyword evidence="4" id="KW-0732">Signal</keyword>
<dbReference type="EMBL" id="QXWZ01000008">
    <property type="protein sequence ID" value="NBI78494.1"/>
    <property type="molecule type" value="Genomic_DNA"/>
</dbReference>
<dbReference type="Proteomes" id="UP000446348">
    <property type="component" value="Unassembled WGS sequence"/>
</dbReference>
<dbReference type="CDD" id="cd06166">
    <property type="entry name" value="Sortase_D_2"/>
    <property type="match status" value="1"/>
</dbReference>
<feature type="active site" description="Proton donor/acceptor" evidence="2">
    <location>
        <position position="157"/>
    </location>
</feature>
<keyword evidence="1" id="KW-0378">Hydrolase</keyword>
<comment type="caution">
    <text evidence="5">The sequence shown here is derived from an EMBL/GenBank/DDBJ whole genome shotgun (WGS) entry which is preliminary data.</text>
</comment>
<evidence type="ECO:0000313" key="6">
    <source>
        <dbReference type="Proteomes" id="UP000446348"/>
    </source>
</evidence>
<evidence type="ECO:0000256" key="3">
    <source>
        <dbReference type="SAM" id="MobiDB-lite"/>
    </source>
</evidence>
<feature type="chain" id="PRO_5033049741" evidence="4">
    <location>
        <begin position="21"/>
        <end position="236"/>
    </location>
</feature>
<feature type="region of interest" description="Disordered" evidence="3">
    <location>
        <begin position="28"/>
        <end position="50"/>
    </location>
</feature>
<proteinExistence type="predicted"/>